<keyword evidence="1" id="KW-0472">Membrane</keyword>
<protein>
    <submittedName>
        <fullName evidence="2">Uncharacterized protein</fullName>
    </submittedName>
</protein>
<keyword evidence="1" id="KW-1133">Transmembrane helix</keyword>
<organism evidence="2 3">
    <name type="scientific">Williamsia herbipolensis</name>
    <dbReference type="NCBI Taxonomy" id="1603258"/>
    <lineage>
        <taxon>Bacteria</taxon>
        <taxon>Bacillati</taxon>
        <taxon>Actinomycetota</taxon>
        <taxon>Actinomycetes</taxon>
        <taxon>Mycobacteriales</taxon>
        <taxon>Nocardiaceae</taxon>
        <taxon>Williamsia</taxon>
    </lineage>
</organism>
<evidence type="ECO:0000256" key="1">
    <source>
        <dbReference type="SAM" id="Phobius"/>
    </source>
</evidence>
<gene>
    <name evidence="2" type="ORF">OG579_13090</name>
</gene>
<keyword evidence="1" id="KW-0812">Transmembrane</keyword>
<reference evidence="2 3" key="1">
    <citation type="submission" date="2022-10" db="EMBL/GenBank/DDBJ databases">
        <title>The complete genomes of actinobacterial strains from the NBC collection.</title>
        <authorList>
            <person name="Joergensen T.S."/>
            <person name="Alvarez Arevalo M."/>
            <person name="Sterndorff E.B."/>
            <person name="Faurdal D."/>
            <person name="Vuksanovic O."/>
            <person name="Mourched A.-S."/>
            <person name="Charusanti P."/>
            <person name="Shaw S."/>
            <person name="Blin K."/>
            <person name="Weber T."/>
        </authorList>
    </citation>
    <scope>NUCLEOTIDE SEQUENCE [LARGE SCALE GENOMIC DNA]</scope>
    <source>
        <strain evidence="2 3">NBC_00319</strain>
    </source>
</reference>
<keyword evidence="3" id="KW-1185">Reference proteome</keyword>
<dbReference type="Proteomes" id="UP001432128">
    <property type="component" value="Chromosome"/>
</dbReference>
<proteinExistence type="predicted"/>
<dbReference type="EMBL" id="CP108021">
    <property type="protein sequence ID" value="WUM18673.1"/>
    <property type="molecule type" value="Genomic_DNA"/>
</dbReference>
<name>A0AAU4JY04_9NOCA</name>
<dbReference type="KEGG" id="whr:OG579_13090"/>
<dbReference type="AlphaFoldDB" id="A0AAU4JY04"/>
<feature type="transmembrane region" description="Helical" evidence="1">
    <location>
        <begin position="6"/>
        <end position="28"/>
    </location>
</feature>
<evidence type="ECO:0000313" key="3">
    <source>
        <dbReference type="Proteomes" id="UP001432128"/>
    </source>
</evidence>
<accession>A0AAU4JY04</accession>
<dbReference type="RefSeq" id="WP_328856277.1">
    <property type="nucleotide sequence ID" value="NZ_CP108021.1"/>
</dbReference>
<evidence type="ECO:0000313" key="2">
    <source>
        <dbReference type="EMBL" id="WUM18673.1"/>
    </source>
</evidence>
<sequence length="51" mass="5326">MDITLIAAIGTTVAAGWSAVALGVGVVIGRGIRMAERAEHPERDARLQPID</sequence>